<evidence type="ECO:0000313" key="1">
    <source>
        <dbReference type="EMBL" id="MBA0671485.1"/>
    </source>
</evidence>
<gene>
    <name evidence="1" type="ORF">Goklo_024520</name>
</gene>
<sequence>MSIQLICMMKFEELILRLDH</sequence>
<dbReference type="AlphaFoldDB" id="A0A7J8W8T2"/>
<dbReference type="Proteomes" id="UP000593573">
    <property type="component" value="Unassembled WGS sequence"/>
</dbReference>
<keyword evidence="2" id="KW-1185">Reference proteome</keyword>
<comment type="caution">
    <text evidence="1">The sequence shown here is derived from an EMBL/GenBank/DDBJ whole genome shotgun (WGS) entry which is preliminary data.</text>
</comment>
<feature type="non-terminal residue" evidence="1">
    <location>
        <position position="20"/>
    </location>
</feature>
<accession>A0A7J8W8T2</accession>
<proteinExistence type="predicted"/>
<reference evidence="1 2" key="1">
    <citation type="journal article" date="2019" name="Genome Biol. Evol.">
        <title>Insights into the evolution of the New World diploid cottons (Gossypium, subgenus Houzingenia) based on genome sequencing.</title>
        <authorList>
            <person name="Grover C.E."/>
            <person name="Arick M.A. 2nd"/>
            <person name="Thrash A."/>
            <person name="Conover J.L."/>
            <person name="Sanders W.S."/>
            <person name="Peterson D.G."/>
            <person name="Frelichowski J.E."/>
            <person name="Scheffler J.A."/>
            <person name="Scheffler B.E."/>
            <person name="Wendel J.F."/>
        </authorList>
    </citation>
    <scope>NUCLEOTIDE SEQUENCE [LARGE SCALE GENOMIC DNA]</scope>
    <source>
        <strain evidence="1">57</strain>
        <tissue evidence="1">Leaf</tissue>
    </source>
</reference>
<dbReference type="EMBL" id="JABFAB010241063">
    <property type="protein sequence ID" value="MBA0671485.1"/>
    <property type="molecule type" value="Genomic_DNA"/>
</dbReference>
<name>A0A7J8W8T2_9ROSI</name>
<protein>
    <submittedName>
        <fullName evidence="1">Uncharacterized protein</fullName>
    </submittedName>
</protein>
<evidence type="ECO:0000313" key="2">
    <source>
        <dbReference type="Proteomes" id="UP000593573"/>
    </source>
</evidence>
<organism evidence="1 2">
    <name type="scientific">Gossypium klotzschianum</name>
    <dbReference type="NCBI Taxonomy" id="34286"/>
    <lineage>
        <taxon>Eukaryota</taxon>
        <taxon>Viridiplantae</taxon>
        <taxon>Streptophyta</taxon>
        <taxon>Embryophyta</taxon>
        <taxon>Tracheophyta</taxon>
        <taxon>Spermatophyta</taxon>
        <taxon>Magnoliopsida</taxon>
        <taxon>eudicotyledons</taxon>
        <taxon>Gunneridae</taxon>
        <taxon>Pentapetalae</taxon>
        <taxon>rosids</taxon>
        <taxon>malvids</taxon>
        <taxon>Malvales</taxon>
        <taxon>Malvaceae</taxon>
        <taxon>Malvoideae</taxon>
        <taxon>Gossypium</taxon>
    </lineage>
</organism>